<reference evidence="4" key="3">
    <citation type="submission" date="2017-02" db="EMBL/GenBank/DDBJ databases">
        <authorList>
            <person name="Peterson S.W."/>
        </authorList>
    </citation>
    <scope>NUCLEOTIDE SEQUENCE [LARGE SCALE GENOMIC DNA]</scope>
    <source>
        <strain evidence="4">VKM Ac-2052</strain>
    </source>
</reference>
<dbReference type="Pfam" id="PF07859">
    <property type="entry name" value="Abhydrolase_3"/>
    <property type="match status" value="1"/>
</dbReference>
<dbReference type="RefSeq" id="WP_202965829.1">
    <property type="nucleotide sequence ID" value="NZ_FUYG01000001.1"/>
</dbReference>
<protein>
    <submittedName>
        <fullName evidence="4">Acetyl esterase/lipase</fullName>
    </submittedName>
    <submittedName>
        <fullName evidence="3">Alpha/beta hydrolase</fullName>
    </submittedName>
</protein>
<dbReference type="EMBL" id="JYFC01000003">
    <property type="protein sequence ID" value="KJC64233.1"/>
    <property type="molecule type" value="Genomic_DNA"/>
</dbReference>
<dbReference type="EMBL" id="FUYG01000001">
    <property type="protein sequence ID" value="SKA80185.1"/>
    <property type="molecule type" value="Genomic_DNA"/>
</dbReference>
<dbReference type="Proteomes" id="UP000189735">
    <property type="component" value="Unassembled WGS sequence"/>
</dbReference>
<evidence type="ECO:0000256" key="1">
    <source>
        <dbReference type="ARBA" id="ARBA00022801"/>
    </source>
</evidence>
<dbReference type="GO" id="GO:0016787">
    <property type="term" value="F:hydrolase activity"/>
    <property type="evidence" value="ECO:0007669"/>
    <property type="project" value="UniProtKB-KW"/>
</dbReference>
<keyword evidence="1 3" id="KW-0378">Hydrolase</keyword>
<dbReference type="InterPro" id="IPR029058">
    <property type="entry name" value="AB_hydrolase_fold"/>
</dbReference>
<reference evidence="3 5" key="1">
    <citation type="journal article" date="2001" name="Int. J. Syst. Evol. Microbiol.">
        <title>Agreia bicolorata gen. nov., sp. nov., to accommodate actinobacteria isolated from narrow reed grass infected by the nematode Heteroanguina graminophila.</title>
        <authorList>
            <person name="Evtushenko L.I."/>
            <person name="Dorofeeva L.V."/>
            <person name="Dobrovolskaya T.G."/>
            <person name="Streshinskaya G.M."/>
            <person name="Subbotin S.A."/>
            <person name="Tiedje J.M."/>
        </authorList>
    </citation>
    <scope>NUCLEOTIDE SEQUENCE [LARGE SCALE GENOMIC DNA]</scope>
    <source>
        <strain evidence="3 5">VKM Ac-1804</strain>
    </source>
</reference>
<proteinExistence type="predicted"/>
<reference evidence="3" key="2">
    <citation type="submission" date="2015-02" db="EMBL/GenBank/DDBJ databases">
        <authorList>
            <person name="Vasilyev I.Y."/>
            <person name="Siniagina M.N."/>
            <person name="Malanin S.Y."/>
            <person name="Boulygina E.A."/>
            <person name="Grygoryeva T.V."/>
            <person name="Yarullina D.R."/>
            <person name="Ilinskaya O.N."/>
        </authorList>
    </citation>
    <scope>NUCLEOTIDE SEQUENCE</scope>
    <source>
        <strain evidence="3">VKM Ac-1804</strain>
    </source>
</reference>
<evidence type="ECO:0000313" key="5">
    <source>
        <dbReference type="Proteomes" id="UP000032503"/>
    </source>
</evidence>
<feature type="domain" description="Alpha/beta hydrolase fold-3" evidence="2">
    <location>
        <begin position="86"/>
        <end position="291"/>
    </location>
</feature>
<dbReference type="Gene3D" id="3.40.50.1820">
    <property type="entry name" value="alpha/beta hydrolase"/>
    <property type="match status" value="1"/>
</dbReference>
<name>A0A1T4WTJ9_9MICO</name>
<evidence type="ECO:0000259" key="2">
    <source>
        <dbReference type="Pfam" id="PF07859"/>
    </source>
</evidence>
<sequence>MPFEIHPDLAPMFAAMAGDTPPPPVGRGDVSTLRALGEGGLAMVRENQPEYPEVNRRKVVIRSFDGAEIAGRWYSAADDSAPGSAVVYLHGGGMVLGSVELFDRTVAGYVADSGVPMLAVDYRTAPENPHPTPVEDSYAGLVWLREQAAVLGVDADRIGVMGDSGGGGLAAAVAILARERGVTLARQILIYPMLDDRNTVPDPHLVPFAGWTYDSNYTGWHALLGDSIGSRDVPSSAAPARETHFAGLADAYIEVGELDIFRDEDVEYARGLSRAGVSTELHVIPGCPHGFDVLTASTPVVQRSRADRVRVLRSL</sequence>
<accession>A0A1T4WTJ9</accession>
<evidence type="ECO:0000313" key="6">
    <source>
        <dbReference type="Proteomes" id="UP000189735"/>
    </source>
</evidence>
<dbReference type="InterPro" id="IPR050300">
    <property type="entry name" value="GDXG_lipolytic_enzyme"/>
</dbReference>
<dbReference type="PANTHER" id="PTHR48081:SF8">
    <property type="entry name" value="ALPHA_BETA HYDROLASE FOLD-3 DOMAIN-CONTAINING PROTEIN-RELATED"/>
    <property type="match status" value="1"/>
</dbReference>
<dbReference type="Proteomes" id="UP000032503">
    <property type="component" value="Unassembled WGS sequence"/>
</dbReference>
<dbReference type="SUPFAM" id="SSF53474">
    <property type="entry name" value="alpha/beta-Hydrolases"/>
    <property type="match status" value="1"/>
</dbReference>
<organism evidence="4 6">
    <name type="scientific">Agreia bicolorata</name>
    <dbReference type="NCBI Taxonomy" id="110935"/>
    <lineage>
        <taxon>Bacteria</taxon>
        <taxon>Bacillati</taxon>
        <taxon>Actinomycetota</taxon>
        <taxon>Actinomycetes</taxon>
        <taxon>Micrococcales</taxon>
        <taxon>Microbacteriaceae</taxon>
        <taxon>Agreia</taxon>
    </lineage>
</organism>
<reference evidence="6" key="4">
    <citation type="submission" date="2017-02" db="EMBL/GenBank/DDBJ databases">
        <authorList>
            <person name="Varghese N."/>
            <person name="Submissions S."/>
        </authorList>
    </citation>
    <scope>NUCLEOTIDE SEQUENCE [LARGE SCALE GENOMIC DNA]</scope>
    <source>
        <strain evidence="6">VKM Ac-2052</strain>
    </source>
</reference>
<gene>
    <name evidence="4" type="ORF">SAMN06295879_0170</name>
    <name evidence="3" type="ORF">TZ00_07035</name>
</gene>
<dbReference type="PANTHER" id="PTHR48081">
    <property type="entry name" value="AB HYDROLASE SUPERFAMILY PROTEIN C4A8.06C"/>
    <property type="match status" value="1"/>
</dbReference>
<dbReference type="AlphaFoldDB" id="A0A1T4WTJ9"/>
<keyword evidence="5" id="KW-1185">Reference proteome</keyword>
<dbReference type="InterPro" id="IPR013094">
    <property type="entry name" value="AB_hydrolase_3"/>
</dbReference>
<evidence type="ECO:0000313" key="3">
    <source>
        <dbReference type="EMBL" id="KJC64233.1"/>
    </source>
</evidence>
<evidence type="ECO:0000313" key="4">
    <source>
        <dbReference type="EMBL" id="SKA80185.1"/>
    </source>
</evidence>